<dbReference type="RefSeq" id="WP_377607649.1">
    <property type="nucleotide sequence ID" value="NZ_JBHUME010000020.1"/>
</dbReference>
<reference evidence="2" key="1">
    <citation type="journal article" date="2019" name="Int. J. Syst. Evol. Microbiol.">
        <title>The Global Catalogue of Microorganisms (GCM) 10K type strain sequencing project: providing services to taxonomists for standard genome sequencing and annotation.</title>
        <authorList>
            <consortium name="The Broad Institute Genomics Platform"/>
            <consortium name="The Broad Institute Genome Sequencing Center for Infectious Disease"/>
            <person name="Wu L."/>
            <person name="Ma J."/>
        </authorList>
    </citation>
    <scope>NUCLEOTIDE SEQUENCE [LARGE SCALE GENOMIC DNA]</scope>
    <source>
        <strain evidence="2">KCTC 3950</strain>
    </source>
</reference>
<sequence length="82" mass="9759">MAKKVLSYFYTRAINELDLKSPYEIDEDLLDKFLLAIEHQSQNEVSNWSCWESREHFLIYHYHHDVMKKLITKKGSAKGDLV</sequence>
<comment type="caution">
    <text evidence="1">The sequence shown here is derived from an EMBL/GenBank/DDBJ whole genome shotgun (WGS) entry which is preliminary data.</text>
</comment>
<proteinExistence type="predicted"/>
<evidence type="ECO:0000313" key="1">
    <source>
        <dbReference type="EMBL" id="MFD2615599.1"/>
    </source>
</evidence>
<name>A0ABW5PL94_9BACL</name>
<gene>
    <name evidence="1" type="ORF">ACFSUF_24640</name>
</gene>
<keyword evidence="2" id="KW-1185">Reference proteome</keyword>
<accession>A0ABW5PL94</accession>
<dbReference type="Proteomes" id="UP001597541">
    <property type="component" value="Unassembled WGS sequence"/>
</dbReference>
<evidence type="ECO:0000313" key="2">
    <source>
        <dbReference type="Proteomes" id="UP001597541"/>
    </source>
</evidence>
<dbReference type="EMBL" id="JBHUME010000020">
    <property type="protein sequence ID" value="MFD2615599.1"/>
    <property type="molecule type" value="Genomic_DNA"/>
</dbReference>
<protein>
    <submittedName>
        <fullName evidence="1">Uncharacterized protein</fullName>
    </submittedName>
</protein>
<organism evidence="1 2">
    <name type="scientific">Paenibacillus gansuensis</name>
    <dbReference type="NCBI Taxonomy" id="306542"/>
    <lineage>
        <taxon>Bacteria</taxon>
        <taxon>Bacillati</taxon>
        <taxon>Bacillota</taxon>
        <taxon>Bacilli</taxon>
        <taxon>Bacillales</taxon>
        <taxon>Paenibacillaceae</taxon>
        <taxon>Paenibacillus</taxon>
    </lineage>
</organism>